<evidence type="ECO:0008006" key="3">
    <source>
        <dbReference type="Google" id="ProtNLM"/>
    </source>
</evidence>
<dbReference type="EMBL" id="NRRV01000249">
    <property type="protein sequence ID" value="MBK1634073.1"/>
    <property type="molecule type" value="Genomic_DNA"/>
</dbReference>
<sequence>MSVALRPIGDNGAYRDPDQGLRCFAHLIRKAHGLEESFDAQARQFGRHVLDVLETVIAAVYDAPGDPAQAEGAARATRPLLNALLEACRGSPPVPCT</sequence>
<protein>
    <recommendedName>
        <fullName evidence="3">Transposase</fullName>
    </recommendedName>
</protein>
<proteinExistence type="predicted"/>
<comment type="caution">
    <text evidence="1">The sequence shown here is derived from an EMBL/GenBank/DDBJ whole genome shotgun (WGS) entry which is preliminary data.</text>
</comment>
<name>A0ABS1CQK5_9GAMM</name>
<accession>A0ABS1CQK5</accession>
<reference evidence="1 2" key="1">
    <citation type="journal article" date="2020" name="Microorganisms">
        <title>Osmotic Adaptation and Compatible Solute Biosynthesis of Phototrophic Bacteria as Revealed from Genome Analyses.</title>
        <authorList>
            <person name="Imhoff J.F."/>
            <person name="Rahn T."/>
            <person name="Kunzel S."/>
            <person name="Keller A."/>
            <person name="Neulinger S.C."/>
        </authorList>
    </citation>
    <scope>NUCLEOTIDE SEQUENCE [LARGE SCALE GENOMIC DNA]</scope>
    <source>
        <strain evidence="1 2">DSM 6210</strain>
    </source>
</reference>
<organism evidence="1 2">
    <name type="scientific">Thiohalocapsa halophila</name>
    <dbReference type="NCBI Taxonomy" id="69359"/>
    <lineage>
        <taxon>Bacteria</taxon>
        <taxon>Pseudomonadati</taxon>
        <taxon>Pseudomonadota</taxon>
        <taxon>Gammaproteobacteria</taxon>
        <taxon>Chromatiales</taxon>
        <taxon>Chromatiaceae</taxon>
        <taxon>Thiohalocapsa</taxon>
    </lineage>
</organism>
<evidence type="ECO:0000313" key="2">
    <source>
        <dbReference type="Proteomes" id="UP000748752"/>
    </source>
</evidence>
<evidence type="ECO:0000313" key="1">
    <source>
        <dbReference type="EMBL" id="MBK1634073.1"/>
    </source>
</evidence>
<gene>
    <name evidence="1" type="ORF">CKO31_25835</name>
</gene>
<feature type="non-terminal residue" evidence="1">
    <location>
        <position position="97"/>
    </location>
</feature>
<dbReference type="Proteomes" id="UP000748752">
    <property type="component" value="Unassembled WGS sequence"/>
</dbReference>
<keyword evidence="2" id="KW-1185">Reference proteome</keyword>